<evidence type="ECO:0000256" key="5">
    <source>
        <dbReference type="ARBA" id="ARBA00022989"/>
    </source>
</evidence>
<feature type="domain" description="EamA" evidence="8">
    <location>
        <begin position="150"/>
        <end position="285"/>
    </location>
</feature>
<reference evidence="9 10" key="1">
    <citation type="submission" date="2023-06" db="EMBL/GenBank/DDBJ databases">
        <title>Novel species in genus Planococcus.</title>
        <authorList>
            <person name="Ning S."/>
        </authorList>
    </citation>
    <scope>NUCLEOTIDE SEQUENCE [LARGE SCALE GENOMIC DNA]</scope>
    <source>
        <strain evidence="9 10">N064</strain>
    </source>
</reference>
<evidence type="ECO:0000256" key="7">
    <source>
        <dbReference type="SAM" id="Phobius"/>
    </source>
</evidence>
<organism evidence="9 10">
    <name type="scientific">Planococcus liqunii</name>
    <dbReference type="NCBI Taxonomy" id="3058394"/>
    <lineage>
        <taxon>Bacteria</taxon>
        <taxon>Bacillati</taxon>
        <taxon>Bacillota</taxon>
        <taxon>Bacilli</taxon>
        <taxon>Bacillales</taxon>
        <taxon>Caryophanaceae</taxon>
        <taxon>Planococcus</taxon>
    </lineage>
</organism>
<keyword evidence="4 7" id="KW-0812">Transmembrane</keyword>
<comment type="caution">
    <text evidence="9">The sequence shown here is derived from an EMBL/GenBank/DDBJ whole genome shotgun (WGS) entry which is preliminary data.</text>
</comment>
<dbReference type="EMBL" id="JAUJWW010000008">
    <property type="protein sequence ID" value="MDN7228847.1"/>
    <property type="molecule type" value="Genomic_DNA"/>
</dbReference>
<evidence type="ECO:0000256" key="1">
    <source>
        <dbReference type="ARBA" id="ARBA00004651"/>
    </source>
</evidence>
<feature type="transmembrane region" description="Helical" evidence="7">
    <location>
        <begin position="181"/>
        <end position="200"/>
    </location>
</feature>
<keyword evidence="3" id="KW-1003">Cell membrane</keyword>
<accession>A0ABT8MVA0</accession>
<name>A0ABT8MVA0_9BACL</name>
<keyword evidence="5 7" id="KW-1133">Transmembrane helix</keyword>
<feature type="transmembrane region" description="Helical" evidence="7">
    <location>
        <begin position="34"/>
        <end position="55"/>
    </location>
</feature>
<protein>
    <submittedName>
        <fullName evidence="9">DMT family transporter</fullName>
    </submittedName>
</protein>
<feature type="transmembrane region" description="Helical" evidence="7">
    <location>
        <begin position="67"/>
        <end position="84"/>
    </location>
</feature>
<dbReference type="SUPFAM" id="SSF103481">
    <property type="entry name" value="Multidrug resistance efflux transporter EmrE"/>
    <property type="match status" value="2"/>
</dbReference>
<feature type="transmembrane region" description="Helical" evidence="7">
    <location>
        <begin position="147"/>
        <end position="169"/>
    </location>
</feature>
<evidence type="ECO:0000313" key="10">
    <source>
        <dbReference type="Proteomes" id="UP001172054"/>
    </source>
</evidence>
<evidence type="ECO:0000256" key="3">
    <source>
        <dbReference type="ARBA" id="ARBA00022475"/>
    </source>
</evidence>
<evidence type="ECO:0000313" key="9">
    <source>
        <dbReference type="EMBL" id="MDN7228847.1"/>
    </source>
</evidence>
<dbReference type="InterPro" id="IPR037185">
    <property type="entry name" value="EmrE-like"/>
</dbReference>
<evidence type="ECO:0000259" key="8">
    <source>
        <dbReference type="Pfam" id="PF00892"/>
    </source>
</evidence>
<dbReference type="PANTHER" id="PTHR32322">
    <property type="entry name" value="INNER MEMBRANE TRANSPORTER"/>
    <property type="match status" value="1"/>
</dbReference>
<dbReference type="Pfam" id="PF00892">
    <property type="entry name" value="EamA"/>
    <property type="match status" value="2"/>
</dbReference>
<feature type="transmembrane region" description="Helical" evidence="7">
    <location>
        <begin position="243"/>
        <end position="262"/>
    </location>
</feature>
<dbReference type="Proteomes" id="UP001172054">
    <property type="component" value="Unassembled WGS sequence"/>
</dbReference>
<dbReference type="RefSeq" id="WP_301727031.1">
    <property type="nucleotide sequence ID" value="NZ_JAUJWW010000008.1"/>
</dbReference>
<feature type="transmembrane region" description="Helical" evidence="7">
    <location>
        <begin position="212"/>
        <end position="234"/>
    </location>
</feature>
<evidence type="ECO:0000256" key="6">
    <source>
        <dbReference type="ARBA" id="ARBA00023136"/>
    </source>
</evidence>
<feature type="domain" description="EamA" evidence="8">
    <location>
        <begin position="11"/>
        <end position="139"/>
    </location>
</feature>
<comment type="similarity">
    <text evidence="2">Belongs to the EamA transporter family.</text>
</comment>
<keyword evidence="6 7" id="KW-0472">Membrane</keyword>
<dbReference type="InterPro" id="IPR000620">
    <property type="entry name" value="EamA_dom"/>
</dbReference>
<evidence type="ECO:0000256" key="4">
    <source>
        <dbReference type="ARBA" id="ARBA00022692"/>
    </source>
</evidence>
<comment type="subcellular location">
    <subcellularLocation>
        <location evidence="1">Cell membrane</location>
        <topology evidence="1">Multi-pass membrane protein</topology>
    </subcellularLocation>
</comment>
<feature type="transmembrane region" description="Helical" evidence="7">
    <location>
        <begin position="268"/>
        <end position="285"/>
    </location>
</feature>
<keyword evidence="10" id="KW-1185">Reference proteome</keyword>
<proteinExistence type="inferred from homology"/>
<feature type="transmembrane region" description="Helical" evidence="7">
    <location>
        <begin position="123"/>
        <end position="141"/>
    </location>
</feature>
<dbReference type="PANTHER" id="PTHR32322:SF18">
    <property type="entry name" value="S-ADENOSYLMETHIONINE_S-ADENOSYLHOMOCYSTEINE TRANSPORTER"/>
    <property type="match status" value="1"/>
</dbReference>
<dbReference type="InterPro" id="IPR050638">
    <property type="entry name" value="AA-Vitamin_Transporters"/>
</dbReference>
<feature type="transmembrane region" description="Helical" evidence="7">
    <location>
        <begin position="96"/>
        <end position="116"/>
    </location>
</feature>
<sequence>MSKYFTRATGLLALLVIIWGVSWSIYKLALEYTPPILFAGTRSFFGGLLLALVLLPAWRKIRWRENWKAYMISALLNAVLFYGLQTAGLEYLPGGLFSVVVYFQPVLIGIFAWMWLGEKMTAFKIAGLLTGFLGILVISADSLTGDISIIGIVMALLAALSWALGVIYVKKVGRQVDSMWMVALQFIIGGAVLLAGGSVVESWSDITWNLPYWAGLLFGATFGVPIAFVIYFFLMNKGEASKVAAFTFLVPLVAVLTGTVFLDEPVTATLAIGLVLIILSIYLVNRRPRQAKALIQEKKTNDSGKEKPL</sequence>
<evidence type="ECO:0000256" key="2">
    <source>
        <dbReference type="ARBA" id="ARBA00007362"/>
    </source>
</evidence>
<gene>
    <name evidence="9" type="ORF">QWY15_16370</name>
</gene>